<sequence length="17" mass="1957">MIKLEIGSLNCYFEALI</sequence>
<dbReference type="EMBL" id="GGEC01056657">
    <property type="protein sequence ID" value="MBX37141.1"/>
    <property type="molecule type" value="Transcribed_RNA"/>
</dbReference>
<organism evidence="1">
    <name type="scientific">Rhizophora mucronata</name>
    <name type="common">Asiatic mangrove</name>
    <dbReference type="NCBI Taxonomy" id="61149"/>
    <lineage>
        <taxon>Eukaryota</taxon>
        <taxon>Viridiplantae</taxon>
        <taxon>Streptophyta</taxon>
        <taxon>Embryophyta</taxon>
        <taxon>Tracheophyta</taxon>
        <taxon>Spermatophyta</taxon>
        <taxon>Magnoliopsida</taxon>
        <taxon>eudicotyledons</taxon>
        <taxon>Gunneridae</taxon>
        <taxon>Pentapetalae</taxon>
        <taxon>rosids</taxon>
        <taxon>fabids</taxon>
        <taxon>Malpighiales</taxon>
        <taxon>Rhizophoraceae</taxon>
        <taxon>Rhizophora</taxon>
    </lineage>
</organism>
<name>A0A2P2N3T6_RHIMU</name>
<dbReference type="AlphaFoldDB" id="A0A2P2N3T6"/>
<accession>A0A2P2N3T6</accession>
<proteinExistence type="predicted"/>
<reference evidence="1" key="1">
    <citation type="submission" date="2018-02" db="EMBL/GenBank/DDBJ databases">
        <title>Rhizophora mucronata_Transcriptome.</title>
        <authorList>
            <person name="Meera S.P."/>
            <person name="Sreeshan A."/>
            <person name="Augustine A."/>
        </authorList>
    </citation>
    <scope>NUCLEOTIDE SEQUENCE</scope>
    <source>
        <tissue evidence="1">Leaf</tissue>
    </source>
</reference>
<evidence type="ECO:0000313" key="1">
    <source>
        <dbReference type="EMBL" id="MBX37141.1"/>
    </source>
</evidence>
<protein>
    <submittedName>
        <fullName evidence="1">Uncharacterized protein</fullName>
    </submittedName>
</protein>